<feature type="region of interest" description="Disordered" evidence="5">
    <location>
        <begin position="75"/>
        <end position="115"/>
    </location>
</feature>
<comment type="subcellular location">
    <subcellularLocation>
        <location evidence="1">Membrane</location>
        <topology evidence="1">Multi-pass membrane protein</topology>
    </subcellularLocation>
</comment>
<name>A0ABD5Y041_9EURY</name>
<feature type="transmembrane region" description="Helical" evidence="6">
    <location>
        <begin position="288"/>
        <end position="306"/>
    </location>
</feature>
<dbReference type="RefSeq" id="WP_274324845.1">
    <property type="nucleotide sequence ID" value="NZ_CP118158.1"/>
</dbReference>
<keyword evidence="3 6" id="KW-1133">Transmembrane helix</keyword>
<dbReference type="AlphaFoldDB" id="A0ABD5Y041"/>
<evidence type="ECO:0000256" key="2">
    <source>
        <dbReference type="ARBA" id="ARBA00022692"/>
    </source>
</evidence>
<dbReference type="Pfam" id="PF01956">
    <property type="entry name" value="EMC3_TMCO1"/>
    <property type="match status" value="1"/>
</dbReference>
<evidence type="ECO:0000256" key="1">
    <source>
        <dbReference type="ARBA" id="ARBA00004141"/>
    </source>
</evidence>
<evidence type="ECO:0000256" key="6">
    <source>
        <dbReference type="SAM" id="Phobius"/>
    </source>
</evidence>
<evidence type="ECO:0000313" key="8">
    <source>
        <dbReference type="Proteomes" id="UP001596432"/>
    </source>
</evidence>
<keyword evidence="8" id="KW-1185">Reference proteome</keyword>
<dbReference type="Proteomes" id="UP001596432">
    <property type="component" value="Unassembled WGS sequence"/>
</dbReference>
<evidence type="ECO:0000256" key="5">
    <source>
        <dbReference type="SAM" id="MobiDB-lite"/>
    </source>
</evidence>
<feature type="transmembrane region" description="Helical" evidence="6">
    <location>
        <begin position="122"/>
        <end position="139"/>
    </location>
</feature>
<evidence type="ECO:0000256" key="3">
    <source>
        <dbReference type="ARBA" id="ARBA00022989"/>
    </source>
</evidence>
<dbReference type="GeneID" id="78819501"/>
<dbReference type="SMART" id="SM01415">
    <property type="entry name" value="DUF106"/>
    <property type="match status" value="1"/>
</dbReference>
<feature type="compositionally biased region" description="Low complexity" evidence="5">
    <location>
        <begin position="90"/>
        <end position="107"/>
    </location>
</feature>
<evidence type="ECO:0000256" key="4">
    <source>
        <dbReference type="ARBA" id="ARBA00023136"/>
    </source>
</evidence>
<comment type="caution">
    <text evidence="7">The sequence shown here is derived from an EMBL/GenBank/DDBJ whole genome shotgun (WGS) entry which is preliminary data.</text>
</comment>
<dbReference type="EMBL" id="JBHTAS010000001">
    <property type="protein sequence ID" value="MFC7139249.1"/>
    <property type="molecule type" value="Genomic_DNA"/>
</dbReference>
<keyword evidence="4 6" id="KW-0472">Membrane</keyword>
<feature type="transmembrane region" description="Helical" evidence="6">
    <location>
        <begin position="159"/>
        <end position="178"/>
    </location>
</feature>
<dbReference type="PANTHER" id="PTHR42198">
    <property type="entry name" value="INTEGRAL MEMBRANE PROTEIN"/>
    <property type="match status" value="1"/>
</dbReference>
<feature type="transmembrane region" description="Helical" evidence="6">
    <location>
        <begin position="239"/>
        <end position="257"/>
    </location>
</feature>
<sequence length="319" mass="34893">MARTAEKAESLASESQSMADALERVLAVADDKGTVQWSDVSDDITSGEWGRLIEQGILVDVDGEGFVVDDPEGVRDALGISAPEPGDDAGGSSSSGTSDSTSTSSSADSDDEDSGWSRWDKMAAVATIALFLGYSQAPIRNTVGGVLDIALDPLADVLPFYIMILVLAVFTGLNSTILQGKLMNMDKMGEYQEQMQEIQERRKAAKERGDDEALEEIQQEQMEAMGDQLGMFKEQFRPMVWIMLVNIPVFLWIYYMVQTGAMVAGEPPVMVLPIIGGIESWSDRIGPMWAWIIWYFVCSMSFTQIVRKALNVQTTPSSS</sequence>
<dbReference type="InterPro" id="IPR002809">
    <property type="entry name" value="EMC3/TMCO1"/>
</dbReference>
<dbReference type="InterPro" id="IPR038978">
    <property type="entry name" value="MJ0935"/>
</dbReference>
<evidence type="ECO:0000313" key="7">
    <source>
        <dbReference type="EMBL" id="MFC7139249.1"/>
    </source>
</evidence>
<keyword evidence="2 6" id="KW-0812">Transmembrane</keyword>
<dbReference type="GO" id="GO:0016020">
    <property type="term" value="C:membrane"/>
    <property type="evidence" value="ECO:0007669"/>
    <property type="project" value="UniProtKB-SubCell"/>
</dbReference>
<reference evidence="7 8" key="1">
    <citation type="journal article" date="2019" name="Int. J. Syst. Evol. Microbiol.">
        <title>The Global Catalogue of Microorganisms (GCM) 10K type strain sequencing project: providing services to taxonomists for standard genome sequencing and annotation.</title>
        <authorList>
            <consortium name="The Broad Institute Genomics Platform"/>
            <consortium name="The Broad Institute Genome Sequencing Center for Infectious Disease"/>
            <person name="Wu L."/>
            <person name="Ma J."/>
        </authorList>
    </citation>
    <scope>NUCLEOTIDE SEQUENCE [LARGE SCALE GENOMIC DNA]</scope>
    <source>
        <strain evidence="7 8">XZYJT29</strain>
    </source>
</reference>
<organism evidence="7 8">
    <name type="scientific">Halosimplex aquaticum</name>
    <dbReference type="NCBI Taxonomy" id="3026162"/>
    <lineage>
        <taxon>Archaea</taxon>
        <taxon>Methanobacteriati</taxon>
        <taxon>Methanobacteriota</taxon>
        <taxon>Stenosarchaea group</taxon>
        <taxon>Halobacteria</taxon>
        <taxon>Halobacteriales</taxon>
        <taxon>Haloarculaceae</taxon>
        <taxon>Halosimplex</taxon>
    </lineage>
</organism>
<proteinExistence type="predicted"/>
<accession>A0ABD5Y041</accession>
<dbReference type="PANTHER" id="PTHR42198:SF1">
    <property type="entry name" value="INTEGRAL MEMBRANE PROTEIN"/>
    <property type="match status" value="1"/>
</dbReference>
<protein>
    <submittedName>
        <fullName evidence="7">DUF106 domain-containing protein</fullName>
    </submittedName>
</protein>
<gene>
    <name evidence="7" type="ORF">ACFQMA_05275</name>
</gene>